<gene>
    <name evidence="2" type="ORF">B0H41_003714</name>
</gene>
<reference evidence="2" key="2">
    <citation type="journal article" date="2022" name="Nat. Biotechnol.">
        <title>Carbon-negative production of acetone and isopropanol by gas fermentation at industrial pilot scale.</title>
        <authorList>
            <person name="Liew F.E."/>
            <person name="Nogle R."/>
            <person name="Abdalla T."/>
            <person name="Rasor B.J."/>
            <person name="Canter C."/>
            <person name="Jensen R.O."/>
            <person name="Wang L."/>
            <person name="Strutz J."/>
            <person name="Chirania P."/>
            <person name="De Tissera S."/>
            <person name="Mueller A.P."/>
            <person name="Ruan Z."/>
            <person name="Gao A."/>
            <person name="Tran L."/>
            <person name="Engle N.L."/>
            <person name="Bromley J.C."/>
            <person name="Daniell J."/>
            <person name="Conrado R."/>
            <person name="Tschaplinski T.J."/>
            <person name="Giannone R.J."/>
            <person name="Hettich R.L."/>
            <person name="Karim A.S."/>
            <person name="Simpson S.D."/>
            <person name="Brown S.D."/>
            <person name="Leang C."/>
            <person name="Jewett M.C."/>
            <person name="Kopke M."/>
        </authorList>
    </citation>
    <scope>NUCLEOTIDE SEQUENCE</scope>
    <source>
        <strain evidence="2">DJ080</strain>
    </source>
</reference>
<dbReference type="EMBL" id="JABSWW010000001">
    <property type="protein sequence ID" value="NRT90035.1"/>
    <property type="molecule type" value="Genomic_DNA"/>
</dbReference>
<accession>A0AAX0B3S1</accession>
<protein>
    <submittedName>
        <fullName evidence="2">Uncharacterized protein</fullName>
    </submittedName>
</protein>
<keyword evidence="1" id="KW-1133">Transmembrane helix</keyword>
<keyword evidence="1" id="KW-0472">Membrane</keyword>
<organism evidence="2 3">
    <name type="scientific">Clostridium beijerinckii</name>
    <name type="common">Clostridium MP</name>
    <dbReference type="NCBI Taxonomy" id="1520"/>
    <lineage>
        <taxon>Bacteria</taxon>
        <taxon>Bacillati</taxon>
        <taxon>Bacillota</taxon>
        <taxon>Clostridia</taxon>
        <taxon>Eubacteriales</taxon>
        <taxon>Clostridiaceae</taxon>
        <taxon>Clostridium</taxon>
    </lineage>
</organism>
<dbReference type="AlphaFoldDB" id="A0AAX0B3S1"/>
<reference evidence="2" key="1">
    <citation type="submission" date="2020-05" db="EMBL/GenBank/DDBJ databases">
        <authorList>
            <person name="Brown S."/>
            <person name="Huntemann M."/>
            <person name="Clum A."/>
            <person name="Spunde A."/>
            <person name="Palaniappan K."/>
            <person name="Ritter S."/>
            <person name="Mikhailova N."/>
            <person name="Chen I.-M."/>
            <person name="Stamatis D."/>
            <person name="Reddy T."/>
            <person name="O'Malley R."/>
            <person name="Daum C."/>
            <person name="Shapiro N."/>
            <person name="Ivanova N."/>
            <person name="Kyrpides N."/>
            <person name="Woyke T."/>
        </authorList>
    </citation>
    <scope>NUCLEOTIDE SEQUENCE</scope>
    <source>
        <strain evidence="2">DJ080</strain>
    </source>
</reference>
<sequence length="38" mass="4686">MHHYITKYAENGTWYAEAWFQINLFGLCFCFLKRKIKI</sequence>
<evidence type="ECO:0000313" key="3">
    <source>
        <dbReference type="Proteomes" id="UP001193748"/>
    </source>
</evidence>
<evidence type="ECO:0000313" key="2">
    <source>
        <dbReference type="EMBL" id="NRT90035.1"/>
    </source>
</evidence>
<evidence type="ECO:0000256" key="1">
    <source>
        <dbReference type="SAM" id="Phobius"/>
    </source>
</evidence>
<feature type="transmembrane region" description="Helical" evidence="1">
    <location>
        <begin position="12"/>
        <end position="32"/>
    </location>
</feature>
<comment type="caution">
    <text evidence="2">The sequence shown here is derived from an EMBL/GenBank/DDBJ whole genome shotgun (WGS) entry which is preliminary data.</text>
</comment>
<proteinExistence type="predicted"/>
<name>A0AAX0B3S1_CLOBE</name>
<keyword evidence="1" id="KW-0812">Transmembrane</keyword>
<dbReference type="Proteomes" id="UP001193748">
    <property type="component" value="Unassembled WGS sequence"/>
</dbReference>